<comment type="caution">
    <text evidence="2">The sequence shown here is derived from an EMBL/GenBank/DDBJ whole genome shotgun (WGS) entry which is preliminary data.</text>
</comment>
<keyword evidence="3" id="KW-1185">Reference proteome</keyword>
<name>A0A2I0SYC3_9ACTN</name>
<evidence type="ECO:0000259" key="1">
    <source>
        <dbReference type="PROSITE" id="PS50075"/>
    </source>
</evidence>
<dbReference type="Gene3D" id="1.10.1200.10">
    <property type="entry name" value="ACP-like"/>
    <property type="match status" value="1"/>
</dbReference>
<dbReference type="PROSITE" id="PS50075">
    <property type="entry name" value="CARRIER"/>
    <property type="match status" value="1"/>
</dbReference>
<dbReference type="InterPro" id="IPR009081">
    <property type="entry name" value="PP-bd_ACP"/>
</dbReference>
<sequence>MQNIEAIVDELLAQLAAARDVPENAPPTEIIVSSLDQMRFLVAVEERLDTMLEVGEVFPFDLTSRENLVKSVTELVAEATA</sequence>
<dbReference type="EMBL" id="PJOS01000001">
    <property type="protein sequence ID" value="PKT74944.1"/>
    <property type="molecule type" value="Genomic_DNA"/>
</dbReference>
<dbReference type="Proteomes" id="UP000236178">
    <property type="component" value="Unassembled WGS sequence"/>
</dbReference>
<dbReference type="InterPro" id="IPR036736">
    <property type="entry name" value="ACP-like_sf"/>
</dbReference>
<evidence type="ECO:0000313" key="3">
    <source>
        <dbReference type="Proteomes" id="UP000236178"/>
    </source>
</evidence>
<dbReference type="OrthoDB" id="4241368at2"/>
<proteinExistence type="predicted"/>
<gene>
    <name evidence="2" type="ORF">CW362_00685</name>
</gene>
<feature type="domain" description="Carrier" evidence="1">
    <location>
        <begin position="1"/>
        <end position="76"/>
    </location>
</feature>
<accession>A0A2I0SYC3</accession>
<organism evidence="2 3">
    <name type="scientific">Streptomyces populi</name>
    <dbReference type="NCBI Taxonomy" id="2058924"/>
    <lineage>
        <taxon>Bacteria</taxon>
        <taxon>Bacillati</taxon>
        <taxon>Actinomycetota</taxon>
        <taxon>Actinomycetes</taxon>
        <taxon>Kitasatosporales</taxon>
        <taxon>Streptomycetaceae</taxon>
        <taxon>Streptomyces</taxon>
    </lineage>
</organism>
<protein>
    <recommendedName>
        <fullName evidence="1">Carrier domain-containing protein</fullName>
    </recommendedName>
</protein>
<dbReference type="SUPFAM" id="SSF47336">
    <property type="entry name" value="ACP-like"/>
    <property type="match status" value="1"/>
</dbReference>
<dbReference type="RefSeq" id="WP_103547254.1">
    <property type="nucleotide sequence ID" value="NZ_KZ626840.1"/>
</dbReference>
<evidence type="ECO:0000313" key="2">
    <source>
        <dbReference type="EMBL" id="PKT74944.1"/>
    </source>
</evidence>
<reference evidence="2 3" key="1">
    <citation type="submission" date="2017-12" db="EMBL/GenBank/DDBJ databases">
        <title>Streptomyces populusis sp. nov., a novel endophytic actinobacterium isolated from stems of Populus adenopoda Maxim.</title>
        <authorList>
            <person name="Wang Z."/>
        </authorList>
    </citation>
    <scope>NUCLEOTIDE SEQUENCE [LARGE SCALE GENOMIC DNA]</scope>
    <source>
        <strain evidence="2 3">A249</strain>
    </source>
</reference>
<dbReference type="AlphaFoldDB" id="A0A2I0SYC3"/>